<evidence type="ECO:0000313" key="1">
    <source>
        <dbReference type="EMBL" id="MCD2168039.1"/>
    </source>
</evidence>
<name>A0AAW4Y245_9BURK</name>
<organism evidence="1 2">
    <name type="scientific">Comamonas koreensis</name>
    <dbReference type="NCBI Taxonomy" id="160825"/>
    <lineage>
        <taxon>Bacteria</taxon>
        <taxon>Pseudomonadati</taxon>
        <taxon>Pseudomonadota</taxon>
        <taxon>Betaproteobacteria</taxon>
        <taxon>Burkholderiales</taxon>
        <taxon>Comamonadaceae</taxon>
        <taxon>Comamonas</taxon>
    </lineage>
</organism>
<comment type="caution">
    <text evidence="1">The sequence shown here is derived from an EMBL/GenBank/DDBJ whole genome shotgun (WGS) entry which is preliminary data.</text>
</comment>
<dbReference type="Proteomes" id="UP001199260">
    <property type="component" value="Unassembled WGS sequence"/>
</dbReference>
<dbReference type="AlphaFoldDB" id="A0AAW4Y245"/>
<dbReference type="RefSeq" id="WP_230781124.1">
    <property type="nucleotide sequence ID" value="NZ_JAJNCT010000036.1"/>
</dbReference>
<reference evidence="1 2" key="1">
    <citation type="submission" date="2021-11" db="EMBL/GenBank/DDBJ databases">
        <title>Genome sequence.</title>
        <authorList>
            <person name="Sun Q."/>
        </authorList>
    </citation>
    <scope>NUCLEOTIDE SEQUENCE [LARGE SCALE GENOMIC DNA]</scope>
    <source>
        <strain evidence="1 2">KCTC 12005</strain>
    </source>
</reference>
<accession>A0AAW4Y245</accession>
<proteinExistence type="predicted"/>
<dbReference type="EMBL" id="JAJNCT010000036">
    <property type="protein sequence ID" value="MCD2168039.1"/>
    <property type="molecule type" value="Genomic_DNA"/>
</dbReference>
<sequence length="95" mass="10477">MQTAALRQLGALQDGLDHFEAGHMDAAALSQQARSYTDLLGALPPQFQEVLLQLLDRLESSALFDEESCSFSRKDLVDSLRLWLKKADARLSATA</sequence>
<keyword evidence="2" id="KW-1185">Reference proteome</keyword>
<protein>
    <submittedName>
        <fullName evidence="1">Uncharacterized protein</fullName>
    </submittedName>
</protein>
<gene>
    <name evidence="1" type="ORF">LPW39_23220</name>
</gene>
<evidence type="ECO:0000313" key="2">
    <source>
        <dbReference type="Proteomes" id="UP001199260"/>
    </source>
</evidence>